<keyword evidence="2" id="KW-1133">Transmembrane helix</keyword>
<feature type="transmembrane region" description="Helical" evidence="2">
    <location>
        <begin position="6"/>
        <end position="26"/>
    </location>
</feature>
<reference evidence="3 4" key="1">
    <citation type="submission" date="2024-06" db="EMBL/GenBank/DDBJ databases">
        <authorList>
            <person name="Kraege A."/>
            <person name="Thomma B."/>
        </authorList>
    </citation>
    <scope>NUCLEOTIDE SEQUENCE [LARGE SCALE GENOMIC DNA]</scope>
</reference>
<evidence type="ECO:0000256" key="2">
    <source>
        <dbReference type="SAM" id="Phobius"/>
    </source>
</evidence>
<protein>
    <submittedName>
        <fullName evidence="3">G1190 protein</fullName>
    </submittedName>
</protein>
<dbReference type="SUPFAM" id="SSF55136">
    <property type="entry name" value="Probable bacterial effector-binding domain"/>
    <property type="match status" value="1"/>
</dbReference>
<dbReference type="PANTHER" id="PTHR11220">
    <property type="entry name" value="HEME-BINDING PROTEIN-RELATED"/>
    <property type="match status" value="1"/>
</dbReference>
<evidence type="ECO:0000256" key="1">
    <source>
        <dbReference type="ARBA" id="ARBA00009817"/>
    </source>
</evidence>
<gene>
    <name evidence="3" type="primary">g1190</name>
    <name evidence="3" type="ORF">VP750_LOCUS1029</name>
</gene>
<comment type="similarity">
    <text evidence="1">Belongs to the HEBP family.</text>
</comment>
<keyword evidence="2" id="KW-0812">Transmembrane</keyword>
<name>A0ABP1FHF7_9CHLO</name>
<dbReference type="Pfam" id="PF04832">
    <property type="entry name" value="SOUL"/>
    <property type="match status" value="2"/>
</dbReference>
<evidence type="ECO:0000313" key="3">
    <source>
        <dbReference type="EMBL" id="CAL5219370.1"/>
    </source>
</evidence>
<dbReference type="InterPro" id="IPR011256">
    <property type="entry name" value="Reg_factor_effector_dom_sf"/>
</dbReference>
<organism evidence="3 4">
    <name type="scientific">Coccomyxa viridis</name>
    <dbReference type="NCBI Taxonomy" id="1274662"/>
    <lineage>
        <taxon>Eukaryota</taxon>
        <taxon>Viridiplantae</taxon>
        <taxon>Chlorophyta</taxon>
        <taxon>core chlorophytes</taxon>
        <taxon>Trebouxiophyceae</taxon>
        <taxon>Trebouxiophyceae incertae sedis</taxon>
        <taxon>Coccomyxaceae</taxon>
        <taxon>Coccomyxa</taxon>
    </lineage>
</organism>
<dbReference type="InterPro" id="IPR006917">
    <property type="entry name" value="SOUL_heme-bd"/>
</dbReference>
<dbReference type="PANTHER" id="PTHR11220:SF58">
    <property type="entry name" value="SOUL HEME-BINDING FAMILY PROTEIN"/>
    <property type="match status" value="1"/>
</dbReference>
<dbReference type="EMBL" id="CAXHTA020000002">
    <property type="protein sequence ID" value="CAL5219370.1"/>
    <property type="molecule type" value="Genomic_DNA"/>
</dbReference>
<dbReference type="Gene3D" id="3.20.80.10">
    <property type="entry name" value="Regulatory factor, effector binding domain"/>
    <property type="match status" value="1"/>
</dbReference>
<dbReference type="Proteomes" id="UP001497392">
    <property type="component" value="Unassembled WGS sequence"/>
</dbReference>
<keyword evidence="2" id="KW-0472">Membrane</keyword>
<comment type="caution">
    <text evidence="3">The sequence shown here is derived from an EMBL/GenBank/DDBJ whole genome shotgun (WGS) entry which is preliminary data.</text>
</comment>
<sequence>MVTGATVAITVGGVAAGFAGIVWPLLSWSTVAKLEKPKYVVLKTLGSSTRALYDRAPAITLRKYAPYLVAEVNADGSTMKDAISDGFRQVANYIFGNNQGGKDGEKIAMTSPVGIEEDFRSMKGGNGEKIAMTSPVTTSMDGKKYVVSFVMPSKYKTKDDLPKPRNPNLSLREVESHEVAAIAWRGGPWAREQLINAKKEELISVMKAAGIDIEDGPKKLLGYYPPFAPRWIRLQEILLPVKKASE</sequence>
<proteinExistence type="inferred from homology"/>
<evidence type="ECO:0000313" key="4">
    <source>
        <dbReference type="Proteomes" id="UP001497392"/>
    </source>
</evidence>
<accession>A0ABP1FHF7</accession>
<keyword evidence="4" id="KW-1185">Reference proteome</keyword>